<dbReference type="InterPro" id="IPR036913">
    <property type="entry name" value="YegP-like_sf"/>
</dbReference>
<evidence type="ECO:0000313" key="2">
    <source>
        <dbReference type="EMBL" id="KQC28707.1"/>
    </source>
</evidence>
<gene>
    <name evidence="2" type="ORF">AAY42_01480</name>
</gene>
<dbReference type="AlphaFoldDB" id="A0A0N8WFH4"/>
<feature type="domain" description="DUF1508" evidence="1">
    <location>
        <begin position="60"/>
        <end position="107"/>
    </location>
</feature>
<organism evidence="2 3">
    <name type="scientific">Flagellimonas eckloniae</name>
    <dbReference type="NCBI Taxonomy" id="346185"/>
    <lineage>
        <taxon>Bacteria</taxon>
        <taxon>Pseudomonadati</taxon>
        <taxon>Bacteroidota</taxon>
        <taxon>Flavobacteriia</taxon>
        <taxon>Flavobacteriales</taxon>
        <taxon>Flavobacteriaceae</taxon>
        <taxon>Flagellimonas</taxon>
    </lineage>
</organism>
<dbReference type="PANTHER" id="PTHR40606">
    <property type="match status" value="1"/>
</dbReference>
<protein>
    <recommendedName>
        <fullName evidence="1">DUF1508 domain-containing protein</fullName>
    </recommendedName>
</protein>
<accession>A0A0N8WFH4</accession>
<evidence type="ECO:0000259" key="1">
    <source>
        <dbReference type="Pfam" id="PF07411"/>
    </source>
</evidence>
<dbReference type="Proteomes" id="UP000050827">
    <property type="component" value="Unassembled WGS sequence"/>
</dbReference>
<dbReference type="EMBL" id="LCTZ01000002">
    <property type="protein sequence ID" value="KQC28707.1"/>
    <property type="molecule type" value="Genomic_DNA"/>
</dbReference>
<feature type="domain" description="DUF1508" evidence="1">
    <location>
        <begin position="11"/>
        <end position="55"/>
    </location>
</feature>
<dbReference type="InterPro" id="IPR051141">
    <property type="entry name" value="UPF0339_domain"/>
</dbReference>
<dbReference type="Pfam" id="PF07411">
    <property type="entry name" value="DUF1508"/>
    <property type="match status" value="2"/>
</dbReference>
<dbReference type="RefSeq" id="WP_055392240.1">
    <property type="nucleotide sequence ID" value="NZ_LCTZ01000002.1"/>
</dbReference>
<dbReference type="Gene3D" id="2.30.29.80">
    <property type="match status" value="1"/>
</dbReference>
<dbReference type="OrthoDB" id="9802792at2"/>
<reference evidence="2 3" key="1">
    <citation type="submission" date="2015-04" db="EMBL/GenBank/DDBJ databases">
        <title>Complete genome of flavobacterium.</title>
        <authorList>
            <person name="Kwon Y.M."/>
            <person name="Kim S.-J."/>
        </authorList>
    </citation>
    <scope>NUCLEOTIDE SEQUENCE [LARGE SCALE GENOMIC DNA]</scope>
    <source>
        <strain evidence="2 3">DK169</strain>
    </source>
</reference>
<sequence>MGKFEIKSTSTGKTMFNLKAGNGQVILTSQSYASKDGCKNGIESVRTNSQTDAQFERKTAKDGSPFFTLNATNGQVIGKSEMYNSTAAMENGIASVKKNAPDAAVDDNS</sequence>
<proteinExistence type="predicted"/>
<keyword evidence="3" id="KW-1185">Reference proteome</keyword>
<comment type="caution">
    <text evidence="2">The sequence shown here is derived from an EMBL/GenBank/DDBJ whole genome shotgun (WGS) entry which is preliminary data.</text>
</comment>
<dbReference type="InterPro" id="IPR010879">
    <property type="entry name" value="DUF1508"/>
</dbReference>
<dbReference type="PATRIC" id="fig|1547436.3.peg.310"/>
<name>A0A0N8WFH4_9FLAO</name>
<dbReference type="STRING" id="346185.AAY42_01480"/>
<dbReference type="SUPFAM" id="SSF160113">
    <property type="entry name" value="YegP-like"/>
    <property type="match status" value="2"/>
</dbReference>
<dbReference type="PANTHER" id="PTHR40606:SF1">
    <property type="entry name" value="UPF0339 PROTEIN YEGP"/>
    <property type="match status" value="1"/>
</dbReference>
<evidence type="ECO:0000313" key="3">
    <source>
        <dbReference type="Proteomes" id="UP000050827"/>
    </source>
</evidence>